<name>A0A2Z5UWM5_9COXI</name>
<comment type="similarity">
    <text evidence="2">Belongs to the DNA repair enzymes AP/ExoA family.</text>
</comment>
<evidence type="ECO:0000256" key="5">
    <source>
        <dbReference type="ARBA" id="ARBA00022842"/>
    </source>
</evidence>
<feature type="binding site" evidence="7">
    <location>
        <position position="246"/>
    </location>
    <ligand>
        <name>Mg(2+)</name>
        <dbReference type="ChEBI" id="CHEBI:18420"/>
        <label>1</label>
    </ligand>
</feature>
<dbReference type="GO" id="GO:0008311">
    <property type="term" value="F:double-stranded DNA 3'-5' DNA exonuclease activity"/>
    <property type="evidence" value="ECO:0007669"/>
    <property type="project" value="InterPro"/>
</dbReference>
<dbReference type="InterPro" id="IPR005135">
    <property type="entry name" value="Endo/exonuclease/phosphatase"/>
</dbReference>
<dbReference type="PANTHER" id="PTHR43250:SF2">
    <property type="entry name" value="EXODEOXYRIBONUCLEASE III"/>
    <property type="match status" value="1"/>
</dbReference>
<keyword evidence="5 7" id="KW-0460">Magnesium</keyword>
<dbReference type="EMBL" id="AP018005">
    <property type="protein sequence ID" value="BBB15854.1"/>
    <property type="molecule type" value="Genomic_DNA"/>
</dbReference>
<dbReference type="PANTHER" id="PTHR43250">
    <property type="entry name" value="EXODEOXYRIBONUCLEASE III"/>
    <property type="match status" value="1"/>
</dbReference>
<dbReference type="RefSeq" id="WP_126323382.1">
    <property type="nucleotide sequence ID" value="NZ_AP018005.1"/>
</dbReference>
<dbReference type="NCBIfam" id="TIGR00195">
    <property type="entry name" value="exoDNase_III"/>
    <property type="match status" value="1"/>
</dbReference>
<feature type="binding site" evidence="7">
    <location>
        <position position="247"/>
    </location>
    <ligand>
        <name>Mg(2+)</name>
        <dbReference type="ChEBI" id="CHEBI:18420"/>
        <label>1</label>
    </ligand>
</feature>
<dbReference type="GO" id="GO:0046872">
    <property type="term" value="F:metal ion binding"/>
    <property type="evidence" value="ECO:0007669"/>
    <property type="project" value="UniProtKB-KW"/>
</dbReference>
<dbReference type="InterPro" id="IPR020848">
    <property type="entry name" value="AP_endonuclease_F1_CS"/>
</dbReference>
<dbReference type="OrthoDB" id="9803914at2"/>
<comment type="cofactor">
    <cofactor evidence="7">
        <name>Mg(2+)</name>
        <dbReference type="ChEBI" id="CHEBI:18420"/>
    </cofactor>
    <cofactor evidence="7">
        <name>Mn(2+)</name>
        <dbReference type="ChEBI" id="CHEBI:29035"/>
    </cofactor>
    <text evidence="7">Probably binds two magnesium or manganese ions per subunit.</text>
</comment>
<feature type="domain" description="Endonuclease/exonuclease/phosphatase" evidence="9">
    <location>
        <begin position="5"/>
        <end position="247"/>
    </location>
</feature>
<keyword evidence="3 7" id="KW-0479">Metal-binding</keyword>
<feature type="site" description="Interaction with DNA substrate" evidence="8">
    <location>
        <position position="247"/>
    </location>
</feature>
<feature type="active site" description="Proton acceptor" evidence="6">
    <location>
        <position position="247"/>
    </location>
</feature>
<evidence type="ECO:0000259" key="9">
    <source>
        <dbReference type="Pfam" id="PF03372"/>
    </source>
</evidence>
<feature type="active site" description="Proton donor/acceptor" evidence="6">
    <location>
        <position position="146"/>
    </location>
</feature>
<dbReference type="GO" id="GO:0004519">
    <property type="term" value="F:endonuclease activity"/>
    <property type="evidence" value="ECO:0007669"/>
    <property type="project" value="InterPro"/>
</dbReference>
<evidence type="ECO:0000256" key="4">
    <source>
        <dbReference type="ARBA" id="ARBA00022801"/>
    </source>
</evidence>
<dbReference type="GO" id="GO:0003677">
    <property type="term" value="F:DNA binding"/>
    <property type="evidence" value="ECO:0007669"/>
    <property type="project" value="InterPro"/>
</dbReference>
<dbReference type="SUPFAM" id="SSF56219">
    <property type="entry name" value="DNase I-like"/>
    <property type="match status" value="1"/>
</dbReference>
<evidence type="ECO:0000256" key="7">
    <source>
        <dbReference type="PIRSR" id="PIRSR604808-2"/>
    </source>
</evidence>
<protein>
    <submittedName>
        <fullName evidence="10">Exodeoxyribonuclease III</fullName>
    </submittedName>
</protein>
<dbReference type="InterPro" id="IPR004808">
    <property type="entry name" value="AP_endonuc_1"/>
</dbReference>
<keyword evidence="4" id="KW-0378">Hydrolase</keyword>
<dbReference type="CDD" id="cd09086">
    <property type="entry name" value="ExoIII-like_AP-endo"/>
    <property type="match status" value="1"/>
</dbReference>
<keyword evidence="11" id="KW-1185">Reference proteome</keyword>
<keyword evidence="7" id="KW-0464">Manganese</keyword>
<feature type="binding site" evidence="7">
    <location>
        <position position="35"/>
    </location>
    <ligand>
        <name>Mg(2+)</name>
        <dbReference type="ChEBI" id="CHEBI:18420"/>
        <label>1</label>
    </ligand>
</feature>
<comment type="cofactor">
    <cofactor evidence="1">
        <name>Mn(2+)</name>
        <dbReference type="ChEBI" id="CHEBI:29035"/>
    </cofactor>
</comment>
<gene>
    <name evidence="10" type="primary">xthA</name>
    <name evidence="10" type="ORF">RVIR1_14090</name>
</gene>
<dbReference type="Pfam" id="PF03372">
    <property type="entry name" value="Exo_endo_phos"/>
    <property type="match status" value="1"/>
</dbReference>
<feature type="active site" evidence="6">
    <location>
        <position position="105"/>
    </location>
</feature>
<feature type="site" description="Transition state stabilizer" evidence="8">
    <location>
        <position position="148"/>
    </location>
</feature>
<evidence type="ECO:0000256" key="8">
    <source>
        <dbReference type="PIRSR" id="PIRSR604808-3"/>
    </source>
</evidence>
<dbReference type="PROSITE" id="PS51435">
    <property type="entry name" value="AP_NUCLEASE_F1_4"/>
    <property type="match status" value="1"/>
</dbReference>
<feature type="binding site" evidence="7">
    <location>
        <position position="146"/>
    </location>
    <ligand>
        <name>Mg(2+)</name>
        <dbReference type="ChEBI" id="CHEBI:18420"/>
        <label>1</label>
    </ligand>
</feature>
<dbReference type="PROSITE" id="PS00726">
    <property type="entry name" value="AP_NUCLEASE_F1_1"/>
    <property type="match status" value="1"/>
</dbReference>
<evidence type="ECO:0000313" key="10">
    <source>
        <dbReference type="EMBL" id="BBB15854.1"/>
    </source>
</evidence>
<dbReference type="NCBIfam" id="TIGR00633">
    <property type="entry name" value="xth"/>
    <property type="match status" value="1"/>
</dbReference>
<evidence type="ECO:0000313" key="11">
    <source>
        <dbReference type="Proteomes" id="UP000282483"/>
    </source>
</evidence>
<feature type="binding site" evidence="7">
    <location>
        <position position="148"/>
    </location>
    <ligand>
        <name>Mg(2+)</name>
        <dbReference type="ChEBI" id="CHEBI:18420"/>
        <label>1</label>
    </ligand>
</feature>
<dbReference type="Proteomes" id="UP000282483">
    <property type="component" value="Chromosome"/>
</dbReference>
<organism evidence="10 11">
    <name type="scientific">Candidatus Rickettsiella viridis</name>
    <dbReference type="NCBI Taxonomy" id="676208"/>
    <lineage>
        <taxon>Bacteria</taxon>
        <taxon>Pseudomonadati</taxon>
        <taxon>Pseudomonadota</taxon>
        <taxon>Gammaproteobacteria</taxon>
        <taxon>Legionellales</taxon>
        <taxon>Coxiellaceae</taxon>
        <taxon>Rickettsiella</taxon>
    </lineage>
</organism>
<evidence type="ECO:0000256" key="6">
    <source>
        <dbReference type="PIRSR" id="PIRSR604808-1"/>
    </source>
</evidence>
<dbReference type="InterPro" id="IPR036691">
    <property type="entry name" value="Endo/exonu/phosph_ase_sf"/>
</dbReference>
<evidence type="ECO:0000256" key="3">
    <source>
        <dbReference type="ARBA" id="ARBA00022723"/>
    </source>
</evidence>
<dbReference type="KEGG" id="rvi:RVIR1_14090"/>
<dbReference type="PROSITE" id="PS00728">
    <property type="entry name" value="AP_NUCLEASE_F1_3"/>
    <property type="match status" value="1"/>
</dbReference>
<dbReference type="AlphaFoldDB" id="A0A2Z5UWM5"/>
<dbReference type="Gene3D" id="3.60.10.10">
    <property type="entry name" value="Endonuclease/exonuclease/phosphatase"/>
    <property type="match status" value="1"/>
</dbReference>
<reference evidence="10 11" key="1">
    <citation type="submission" date="2017-03" db="EMBL/GenBank/DDBJ databases">
        <title>The genome sequence of Candidatus Rickettsiella viridis.</title>
        <authorList>
            <person name="Nikoh N."/>
            <person name="Tsuchida T."/>
            <person name="Yamaguchi K."/>
            <person name="Maeda T."/>
            <person name="Shigenobu S."/>
            <person name="Fukatsu T."/>
        </authorList>
    </citation>
    <scope>NUCLEOTIDE SEQUENCE [LARGE SCALE GENOMIC DNA]</scope>
    <source>
        <strain evidence="10 11">Ap-RA04</strain>
    </source>
</reference>
<evidence type="ECO:0000256" key="2">
    <source>
        <dbReference type="ARBA" id="ARBA00007092"/>
    </source>
</evidence>
<sequence>MFTIATWNVNSLRVRLNHVLEWLALRKPDVLALQETKVEDQHFPEEALRQAGYHVFFNGQKTYNGVALLSCSPLHNLLTALPNLDDIQRRVLIANIGNLRIVNVYVPNGASPDSEKYIYKLNWLNKLQAYLQQELIQHPRLIVLGDFNIAPEDKDVHDPAAWEGHVLVSPAERNALKGILDLGLKDSFRLLNTEPGQYSWWDYRAGAFRRNNGLRIDHILSSSELAPHCVRCEIDKEIRGWEKPSDHVPIIASYENIN</sequence>
<accession>A0A2Z5UWM5</accession>
<dbReference type="InterPro" id="IPR020847">
    <property type="entry name" value="AP_endonuclease_F1_BS"/>
</dbReference>
<dbReference type="GO" id="GO:0006281">
    <property type="term" value="P:DNA repair"/>
    <property type="evidence" value="ECO:0007669"/>
    <property type="project" value="InterPro"/>
</dbReference>
<dbReference type="InterPro" id="IPR037493">
    <property type="entry name" value="ExoIII-like"/>
</dbReference>
<evidence type="ECO:0000256" key="1">
    <source>
        <dbReference type="ARBA" id="ARBA00001936"/>
    </source>
</evidence>
<proteinExistence type="inferred from homology"/>
<feature type="site" description="Important for catalytic activity" evidence="8">
    <location>
        <position position="217"/>
    </location>
</feature>
<feature type="binding site" evidence="7">
    <location>
        <position position="8"/>
    </location>
    <ligand>
        <name>Mg(2+)</name>
        <dbReference type="ChEBI" id="CHEBI:18420"/>
        <label>1</label>
    </ligand>
</feature>